<name>A0A6P0FKW9_XANPE</name>
<dbReference type="Proteomes" id="UP000471082">
    <property type="component" value="Unassembled WGS sequence"/>
</dbReference>
<dbReference type="RefSeq" id="WP_052759876.1">
    <property type="nucleotide sequence ID" value="NZ_JARVVP010000009.1"/>
</dbReference>
<dbReference type="AlphaFoldDB" id="A0A6P0FKW9"/>
<sequence length="137" mass="15296">MDMNTSQISRNTANSLSSQRCPVTQQLATNRVRNFDRFHISYNNHTSDYGCVTTALVLDERVFFVLNKCHVREMVDAAERDGIQGCVDLFITRIHDANERSEHRMAAGLAADPFGLHRTTIDVIGQANVDRIAGAMA</sequence>
<evidence type="ECO:0000313" key="2">
    <source>
        <dbReference type="Proteomes" id="UP000471082"/>
    </source>
</evidence>
<organism evidence="1 2">
    <name type="scientific">Xanthomonas perforans</name>
    <dbReference type="NCBI Taxonomy" id="442694"/>
    <lineage>
        <taxon>Bacteria</taxon>
        <taxon>Pseudomonadati</taxon>
        <taxon>Pseudomonadota</taxon>
        <taxon>Gammaproteobacteria</taxon>
        <taxon>Lysobacterales</taxon>
        <taxon>Lysobacteraceae</taxon>
        <taxon>Xanthomonas</taxon>
    </lineage>
</organism>
<reference evidence="1 2" key="1">
    <citation type="submission" date="2019-11" db="EMBL/GenBank/DDBJ databases">
        <title>Genome-resolved metagenomics to study the prevalence of co-infection and intraspecific heterogeneity among plant pathogen metapopulations.</title>
        <authorList>
            <person name="Newberry E."/>
            <person name="Bhandari R."/>
            <person name="Kemble J."/>
            <person name="Sikora E."/>
            <person name="Potnis N."/>
        </authorList>
    </citation>
    <scope>NUCLEOTIDE SEQUENCE [LARGE SCALE GENOMIC DNA]</scope>
    <source>
        <strain evidence="1">Xp_Tom_Tuscaloosa_18b</strain>
    </source>
</reference>
<protein>
    <submittedName>
        <fullName evidence="1">Uncharacterized protein</fullName>
    </submittedName>
</protein>
<accession>A0A6P0FKW9</accession>
<dbReference type="EMBL" id="JAAGYU010000058">
    <property type="protein sequence ID" value="NEL77269.1"/>
    <property type="molecule type" value="Genomic_DNA"/>
</dbReference>
<gene>
    <name evidence="1" type="ORF">G3W61_13570</name>
</gene>
<evidence type="ECO:0000313" key="1">
    <source>
        <dbReference type="EMBL" id="NEL77269.1"/>
    </source>
</evidence>
<comment type="caution">
    <text evidence="1">The sequence shown here is derived from an EMBL/GenBank/DDBJ whole genome shotgun (WGS) entry which is preliminary data.</text>
</comment>
<proteinExistence type="predicted"/>